<feature type="transmembrane region" description="Helical" evidence="2">
    <location>
        <begin position="128"/>
        <end position="147"/>
    </location>
</feature>
<keyword evidence="2" id="KW-0812">Transmembrane</keyword>
<feature type="transmembrane region" description="Helical" evidence="2">
    <location>
        <begin position="159"/>
        <end position="181"/>
    </location>
</feature>
<feature type="transmembrane region" description="Helical" evidence="2">
    <location>
        <begin position="76"/>
        <end position="97"/>
    </location>
</feature>
<dbReference type="AlphaFoldDB" id="A0A087DTS8"/>
<dbReference type="EMBL" id="JGZR01000016">
    <property type="protein sequence ID" value="KFI98928.1"/>
    <property type="molecule type" value="Genomic_DNA"/>
</dbReference>
<evidence type="ECO:0000256" key="2">
    <source>
        <dbReference type="SAM" id="Phobius"/>
    </source>
</evidence>
<dbReference type="Proteomes" id="UP000029055">
    <property type="component" value="Unassembled WGS sequence"/>
</dbReference>
<proteinExistence type="predicted"/>
<sequence>MAREHTQRERMKRERRASERSPSERRQRECRRQQRRDADRWVFRRSVRGIDSETGAVMYAADDRRSEVSQERMDRIASAILLGILALPLIAGLVMVIFGDPWYSLQFTLIMVLYSVLLVLMPAKPVPVYVLLCVLNAVSIGHTDVPATLNWGLMDSGFAYRFVGFTVPAAGAVYALAALAWRRRTATAVICVGVIALAGANQSFPFVSLVRGVLTYTPRGAAIRFALASENLVPYIVAIAVGYGLRRWQEWEARREQLRRDAALQAERLRLLHSLHDSVAGSLSYAVLQCRNTAYGLPQDDPQRARLVGLEHHLEAILVTLRREVIEPAKQVLDEERA</sequence>
<comment type="caution">
    <text evidence="3">The sequence shown here is derived from an EMBL/GenBank/DDBJ whole genome shotgun (WGS) entry which is preliminary data.</text>
</comment>
<keyword evidence="2" id="KW-1133">Transmembrane helix</keyword>
<dbReference type="STRING" id="77635.BISU_2129"/>
<protein>
    <recommendedName>
        <fullName evidence="5">Signal transduction histidine kinase subgroup 3 dimerisation and phosphoacceptor domain-containing protein</fullName>
    </recommendedName>
</protein>
<evidence type="ECO:0008006" key="5">
    <source>
        <dbReference type="Google" id="ProtNLM"/>
    </source>
</evidence>
<feature type="transmembrane region" description="Helical" evidence="2">
    <location>
        <begin position="103"/>
        <end position="121"/>
    </location>
</feature>
<dbReference type="Gene3D" id="1.20.5.1930">
    <property type="match status" value="1"/>
</dbReference>
<reference evidence="3 4" key="1">
    <citation type="submission" date="2014-03" db="EMBL/GenBank/DDBJ databases">
        <title>Genomics of Bifidobacteria.</title>
        <authorList>
            <person name="Ventura M."/>
            <person name="Milani C."/>
            <person name="Lugli G.A."/>
        </authorList>
    </citation>
    <scope>NUCLEOTIDE SEQUENCE [LARGE SCALE GENOMIC DNA]</scope>
    <source>
        <strain evidence="3 4">LMG 11597</strain>
    </source>
</reference>
<feature type="region of interest" description="Disordered" evidence="1">
    <location>
        <begin position="1"/>
        <end position="37"/>
    </location>
</feature>
<feature type="transmembrane region" description="Helical" evidence="2">
    <location>
        <begin position="222"/>
        <end position="245"/>
    </location>
</feature>
<accession>A0A087DTS8</accession>
<evidence type="ECO:0000256" key="1">
    <source>
        <dbReference type="SAM" id="MobiDB-lite"/>
    </source>
</evidence>
<name>A0A087DTS8_9BIFI</name>
<gene>
    <name evidence="3" type="ORF">BISU_2129</name>
</gene>
<organism evidence="3 4">
    <name type="scientific">Bifidobacterium subtile</name>
    <dbReference type="NCBI Taxonomy" id="77635"/>
    <lineage>
        <taxon>Bacteria</taxon>
        <taxon>Bacillati</taxon>
        <taxon>Actinomycetota</taxon>
        <taxon>Actinomycetes</taxon>
        <taxon>Bifidobacteriales</taxon>
        <taxon>Bifidobacteriaceae</taxon>
        <taxon>Bifidobacterium</taxon>
    </lineage>
</organism>
<evidence type="ECO:0000313" key="4">
    <source>
        <dbReference type="Proteomes" id="UP000029055"/>
    </source>
</evidence>
<evidence type="ECO:0000313" key="3">
    <source>
        <dbReference type="EMBL" id="KFI98928.1"/>
    </source>
</evidence>
<keyword evidence="2" id="KW-0472">Membrane</keyword>
<feature type="transmembrane region" description="Helical" evidence="2">
    <location>
        <begin position="188"/>
        <end position="210"/>
    </location>
</feature>
<keyword evidence="4" id="KW-1185">Reference proteome</keyword>